<protein>
    <submittedName>
        <fullName evidence="1">Uncharacterized protein</fullName>
    </submittedName>
</protein>
<dbReference type="VEuPathDB" id="FungiDB:VP01_1117g5"/>
<dbReference type="Gene3D" id="3.30.420.10">
    <property type="entry name" value="Ribonuclease H-like superfamily/Ribonuclease H"/>
    <property type="match status" value="1"/>
</dbReference>
<dbReference type="InterPro" id="IPR036397">
    <property type="entry name" value="RNaseH_sf"/>
</dbReference>
<name>A0A0L6VTX2_9BASI</name>
<keyword evidence="2" id="KW-1185">Reference proteome</keyword>
<dbReference type="AlphaFoldDB" id="A0A0L6VTX2"/>
<proteinExistence type="predicted"/>
<comment type="caution">
    <text evidence="1">The sequence shown here is derived from an EMBL/GenBank/DDBJ whole genome shotgun (WGS) entry which is preliminary data.</text>
</comment>
<evidence type="ECO:0000313" key="1">
    <source>
        <dbReference type="EMBL" id="KNZ63655.1"/>
    </source>
</evidence>
<accession>A0A0L6VTX2</accession>
<dbReference type="OrthoDB" id="4509506at2759"/>
<dbReference type="GO" id="GO:0003676">
    <property type="term" value="F:nucleic acid binding"/>
    <property type="evidence" value="ECO:0007669"/>
    <property type="project" value="InterPro"/>
</dbReference>
<dbReference type="EMBL" id="LAVV01001310">
    <property type="protein sequence ID" value="KNZ63655.1"/>
    <property type="molecule type" value="Genomic_DNA"/>
</dbReference>
<organism evidence="1 2">
    <name type="scientific">Puccinia sorghi</name>
    <dbReference type="NCBI Taxonomy" id="27349"/>
    <lineage>
        <taxon>Eukaryota</taxon>
        <taxon>Fungi</taxon>
        <taxon>Dikarya</taxon>
        <taxon>Basidiomycota</taxon>
        <taxon>Pucciniomycotina</taxon>
        <taxon>Pucciniomycetes</taxon>
        <taxon>Pucciniales</taxon>
        <taxon>Pucciniaceae</taxon>
        <taxon>Puccinia</taxon>
    </lineage>
</organism>
<evidence type="ECO:0000313" key="2">
    <source>
        <dbReference type="Proteomes" id="UP000037035"/>
    </source>
</evidence>
<reference evidence="1 2" key="1">
    <citation type="submission" date="2015-08" db="EMBL/GenBank/DDBJ databases">
        <title>Next Generation Sequencing and Analysis of the Genome of Puccinia sorghi L Schw, the Causal Agent of Maize Common Rust.</title>
        <authorList>
            <person name="Rochi L."/>
            <person name="Burguener G."/>
            <person name="Darino M."/>
            <person name="Turjanski A."/>
            <person name="Kreff E."/>
            <person name="Dieguez M.J."/>
            <person name="Sacco F."/>
        </authorList>
    </citation>
    <scope>NUCLEOTIDE SEQUENCE [LARGE SCALE GENOMIC DNA]</scope>
    <source>
        <strain evidence="1 2">RO10H11247</strain>
    </source>
</reference>
<dbReference type="Proteomes" id="UP000037035">
    <property type="component" value="Unassembled WGS sequence"/>
</dbReference>
<sequence length="77" mass="8754">MTILAKGLTHLMLENVWKLPVHPKLLPGHQLGIRLNPSTEFHPQTDGQSKIANKAIEQYLPHFISYHQDDWVTAANC</sequence>
<gene>
    <name evidence="1" type="ORF">VP01_1117g5</name>
</gene>